<sequence>MSFPPDRQFIGKLRWTNVIQTQKWSSIGELKHMITDMIEREHISLMQVAVAGYEQIQRGFDGGQPYQVIAEITPSLDKGRFTFLPVEKPVEHQTIHGMWDTLEDRKARLRAADPSLNSFPSDSSTLSLTAADSYRSALDELDGKEAEKQVFPEDLQLYYQSLVDLLGPSPPSYCLEDVDEDGRADSVADPAGSSSEPIWWFLTDDEAEEEEEEESQEEHEANCSYTGSPEALRSEIAQKMKTIPVSQPVIVRQLTAAKSEVAIIELWSPRSRPSRMADSESLKIVDFKSLTAADSYRSAPDELDDEKAEKPAFPEDLQLYYQSLVDLLGPSSPRPCLEDDDEDANAESAAGTTDSSNDHLWRFWVDGEAEEEAETAREEHEVNSSYTGSPEALRSEIAQKMKMVPGFLPAVVHQLAAAKSEAAVAEMWLEPVVDKDDQDNSAFYVGSPAALFAEISQETRTLSVFVPVIVHQLTVASSESAVVELWSPRSRPSRVADAESSHVEPICVSDVPGYVHDDACMSPVSDDVELERPAYGNGKPAASITSDSADADAFPIEDCDYAGLGLAFLSANGSVSAASSLKSCLDCQSDSCGSASPCSDFSAASEVATPATSALGTSTPVTEAEGKDAYQAPPITDVRDLVGLGLALGSARLDSLLSQGRPSSGTNPVNACGDRFPRTLDTDTGVCSSIKPPEVSQGFVRISGRQLPRTLDTDSQFGHSPDVMPSRTSSFVRLSGRRVQREMGSFGRYDLIGSPGASESKTGDGFKGRLKSKSLPNFFKKMISLSSRKPCA</sequence>
<dbReference type="EMBL" id="KV417493">
    <property type="protein sequence ID" value="KZP30621.1"/>
    <property type="molecule type" value="Genomic_DNA"/>
</dbReference>
<keyword evidence="3" id="KW-1185">Reference proteome</keyword>
<dbReference type="AlphaFoldDB" id="A0A166THP8"/>
<name>A0A166THP8_9AGAM</name>
<feature type="region of interest" description="Disordered" evidence="1">
    <location>
        <begin position="331"/>
        <end position="355"/>
    </location>
</feature>
<feature type="compositionally biased region" description="Acidic residues" evidence="1">
    <location>
        <begin position="205"/>
        <end position="217"/>
    </location>
</feature>
<gene>
    <name evidence="2" type="ORF">FIBSPDRAFT_1038243</name>
</gene>
<feature type="region of interest" description="Disordered" evidence="1">
    <location>
        <begin position="205"/>
        <end position="226"/>
    </location>
</feature>
<organism evidence="2 3">
    <name type="scientific">Athelia psychrophila</name>
    <dbReference type="NCBI Taxonomy" id="1759441"/>
    <lineage>
        <taxon>Eukaryota</taxon>
        <taxon>Fungi</taxon>
        <taxon>Dikarya</taxon>
        <taxon>Basidiomycota</taxon>
        <taxon>Agaricomycotina</taxon>
        <taxon>Agaricomycetes</taxon>
        <taxon>Agaricomycetidae</taxon>
        <taxon>Atheliales</taxon>
        <taxon>Atheliaceae</taxon>
        <taxon>Athelia</taxon>
    </lineage>
</organism>
<feature type="region of interest" description="Disordered" evidence="1">
    <location>
        <begin position="369"/>
        <end position="389"/>
    </location>
</feature>
<accession>A0A166THP8</accession>
<evidence type="ECO:0000313" key="3">
    <source>
        <dbReference type="Proteomes" id="UP000076532"/>
    </source>
</evidence>
<proteinExistence type="predicted"/>
<protein>
    <submittedName>
        <fullName evidence="2">Uncharacterized protein</fullName>
    </submittedName>
</protein>
<dbReference type="Proteomes" id="UP000076532">
    <property type="component" value="Unassembled WGS sequence"/>
</dbReference>
<evidence type="ECO:0000256" key="1">
    <source>
        <dbReference type="SAM" id="MobiDB-lite"/>
    </source>
</evidence>
<evidence type="ECO:0000313" key="2">
    <source>
        <dbReference type="EMBL" id="KZP30621.1"/>
    </source>
</evidence>
<reference evidence="2 3" key="1">
    <citation type="journal article" date="2016" name="Mol. Biol. Evol.">
        <title>Comparative Genomics of Early-Diverging Mushroom-Forming Fungi Provides Insights into the Origins of Lignocellulose Decay Capabilities.</title>
        <authorList>
            <person name="Nagy L.G."/>
            <person name="Riley R."/>
            <person name="Tritt A."/>
            <person name="Adam C."/>
            <person name="Daum C."/>
            <person name="Floudas D."/>
            <person name="Sun H."/>
            <person name="Yadav J.S."/>
            <person name="Pangilinan J."/>
            <person name="Larsson K.H."/>
            <person name="Matsuura K."/>
            <person name="Barry K."/>
            <person name="Labutti K."/>
            <person name="Kuo R."/>
            <person name="Ohm R.A."/>
            <person name="Bhattacharya S.S."/>
            <person name="Shirouzu T."/>
            <person name="Yoshinaga Y."/>
            <person name="Martin F.M."/>
            <person name="Grigoriev I.V."/>
            <person name="Hibbett D.S."/>
        </authorList>
    </citation>
    <scope>NUCLEOTIDE SEQUENCE [LARGE SCALE GENOMIC DNA]</scope>
    <source>
        <strain evidence="2 3">CBS 109695</strain>
    </source>
</reference>